<comment type="caution">
    <text evidence="3">The sequence shown here is derived from an EMBL/GenBank/DDBJ whole genome shotgun (WGS) entry which is preliminary data.</text>
</comment>
<evidence type="ECO:0000313" key="4">
    <source>
        <dbReference type="Proteomes" id="UP000005481"/>
    </source>
</evidence>
<dbReference type="InterPro" id="IPR038763">
    <property type="entry name" value="DHH_sf"/>
</dbReference>
<keyword evidence="4" id="KW-1185">Reference proteome</keyword>
<protein>
    <submittedName>
        <fullName evidence="3">DHHA1 domain protein</fullName>
    </submittedName>
</protein>
<proteinExistence type="predicted"/>
<dbReference type="GO" id="GO:0003676">
    <property type="term" value="F:nucleic acid binding"/>
    <property type="evidence" value="ECO:0007669"/>
    <property type="project" value="InterPro"/>
</dbReference>
<dbReference type="AlphaFoldDB" id="G9YF93"/>
<dbReference type="OrthoDB" id="9803668at2"/>
<evidence type="ECO:0000259" key="1">
    <source>
        <dbReference type="Pfam" id="PF01368"/>
    </source>
</evidence>
<dbReference type="eggNOG" id="COG0618">
    <property type="taxonomic scope" value="Bacteria"/>
</dbReference>
<dbReference type="Proteomes" id="UP000005481">
    <property type="component" value="Unassembled WGS sequence"/>
</dbReference>
<dbReference type="Pfam" id="PF01368">
    <property type="entry name" value="DHH"/>
    <property type="match status" value="1"/>
</dbReference>
<dbReference type="EMBL" id="AGCJ01000010">
    <property type="protein sequence ID" value="EHM43261.1"/>
    <property type="molecule type" value="Genomic_DNA"/>
</dbReference>
<dbReference type="Gene3D" id="3.90.1640.10">
    <property type="entry name" value="inorganic pyrophosphatase (n-terminal core)"/>
    <property type="match status" value="1"/>
</dbReference>
<dbReference type="Gene3D" id="3.10.310.30">
    <property type="match status" value="1"/>
</dbReference>
<dbReference type="PANTHER" id="PTHR47618:SF1">
    <property type="entry name" value="BIFUNCTIONAL OLIGORIBONUCLEASE AND PAP PHOSPHATASE NRNA"/>
    <property type="match status" value="1"/>
</dbReference>
<name>G9YF93_9FIRM</name>
<evidence type="ECO:0000259" key="2">
    <source>
        <dbReference type="Pfam" id="PF02272"/>
    </source>
</evidence>
<organism evidence="3 4">
    <name type="scientific">Anaeroglobus geminatus F0357</name>
    <dbReference type="NCBI Taxonomy" id="861450"/>
    <lineage>
        <taxon>Bacteria</taxon>
        <taxon>Bacillati</taxon>
        <taxon>Bacillota</taxon>
        <taxon>Negativicutes</taxon>
        <taxon>Veillonellales</taxon>
        <taxon>Veillonellaceae</taxon>
        <taxon>Anaeroglobus</taxon>
    </lineage>
</organism>
<sequence length="314" mass="33998">MNCTPEELRHIFESYRSVLLTAHVSPDGDALGSLAAMAAWLKGRGKDVLVVIDDTIDDTFHRFEGCKDIVRPEDVQADPERLSVVLDATDPGRTGKVAALMTGKVVNIDHHVSNTHFADWEYIRTDCAATGEILTELFTEWGAEITPSMADALYMAIATDCGFFKFGNTTGHTLRMAALLVETGAAPNRVSERLEETTLVKINALVKVLQRIELFAGGRVAGISFTEEVQRYTGEHTGGYIDYARRIRGVDVAFTVKYMGPDETRVSLRSRNVDVNAVAAVFGGGGHVRAAGCTIAKPLEEAKAALVAVIGKAL</sequence>
<reference evidence="3 4" key="1">
    <citation type="submission" date="2011-08" db="EMBL/GenBank/DDBJ databases">
        <authorList>
            <person name="Weinstock G."/>
            <person name="Sodergren E."/>
            <person name="Clifton S."/>
            <person name="Fulton L."/>
            <person name="Fulton B."/>
            <person name="Courtney L."/>
            <person name="Fronick C."/>
            <person name="Harrison M."/>
            <person name="Strong C."/>
            <person name="Farmer C."/>
            <person name="Delahaunty K."/>
            <person name="Markovic C."/>
            <person name="Hall O."/>
            <person name="Minx P."/>
            <person name="Tomlinson C."/>
            <person name="Mitreva M."/>
            <person name="Hou S."/>
            <person name="Chen J."/>
            <person name="Wollam A."/>
            <person name="Pepin K.H."/>
            <person name="Johnson M."/>
            <person name="Bhonagiri V."/>
            <person name="Zhang X."/>
            <person name="Suruliraj S."/>
            <person name="Warren W."/>
            <person name="Chinwalla A."/>
            <person name="Mardis E.R."/>
            <person name="Wilson R.K."/>
        </authorList>
    </citation>
    <scope>NUCLEOTIDE SEQUENCE [LARGE SCALE GENOMIC DNA]</scope>
    <source>
        <strain evidence="3 4">F0357</strain>
    </source>
</reference>
<dbReference type="PATRIC" id="fig|861450.3.peg.288"/>
<dbReference type="PANTHER" id="PTHR47618">
    <property type="entry name" value="BIFUNCTIONAL OLIGORIBONUCLEASE AND PAP PHOSPHATASE NRNA"/>
    <property type="match status" value="1"/>
</dbReference>
<feature type="domain" description="DHHA1" evidence="2">
    <location>
        <begin position="230"/>
        <end position="310"/>
    </location>
</feature>
<gene>
    <name evidence="3" type="ORF">HMPREF0080_00304</name>
</gene>
<dbReference type="InterPro" id="IPR051319">
    <property type="entry name" value="Oligoribo/pAp-PDE_c-di-AMP_PDE"/>
</dbReference>
<dbReference type="Pfam" id="PF02272">
    <property type="entry name" value="DHHA1"/>
    <property type="match status" value="1"/>
</dbReference>
<evidence type="ECO:0000313" key="3">
    <source>
        <dbReference type="EMBL" id="EHM43261.1"/>
    </source>
</evidence>
<dbReference type="STRING" id="861450.HMPREF0080_00304"/>
<dbReference type="SUPFAM" id="SSF64182">
    <property type="entry name" value="DHH phosphoesterases"/>
    <property type="match status" value="1"/>
</dbReference>
<feature type="domain" description="DDH" evidence="1">
    <location>
        <begin position="18"/>
        <end position="157"/>
    </location>
</feature>
<accession>G9YF93</accession>
<dbReference type="InterPro" id="IPR001667">
    <property type="entry name" value="DDH_dom"/>
</dbReference>
<dbReference type="InterPro" id="IPR003156">
    <property type="entry name" value="DHHA1_dom"/>
</dbReference>
<dbReference type="HOGENOM" id="CLU_039720_0_0_9"/>
<dbReference type="RefSeq" id="WP_006789288.1">
    <property type="nucleotide sequence ID" value="NZ_JH417567.1"/>
</dbReference>